<reference evidence="1" key="2">
    <citation type="journal article" date="2022" name="New Phytol.">
        <title>Evolutionary transition to the ectomycorrhizal habit in the genomes of a hyperdiverse lineage of mushroom-forming fungi.</title>
        <authorList>
            <person name="Looney B."/>
            <person name="Miyauchi S."/>
            <person name="Morin E."/>
            <person name="Drula E."/>
            <person name="Courty P.E."/>
            <person name="Kohler A."/>
            <person name="Kuo A."/>
            <person name="LaButti K."/>
            <person name="Pangilinan J."/>
            <person name="Lipzen A."/>
            <person name="Riley R."/>
            <person name="Andreopoulos W."/>
            <person name="He G."/>
            <person name="Johnson J."/>
            <person name="Nolan M."/>
            <person name="Tritt A."/>
            <person name="Barry K.W."/>
            <person name="Grigoriev I.V."/>
            <person name="Nagy L.G."/>
            <person name="Hibbett D."/>
            <person name="Henrissat B."/>
            <person name="Matheny P.B."/>
            <person name="Labbe J."/>
            <person name="Martin F.M."/>
        </authorList>
    </citation>
    <scope>NUCLEOTIDE SEQUENCE</scope>
    <source>
        <strain evidence="1">EC-137</strain>
    </source>
</reference>
<dbReference type="Proteomes" id="UP000814128">
    <property type="component" value="Unassembled WGS sequence"/>
</dbReference>
<accession>A0ACB8QSH2</accession>
<organism evidence="1 2">
    <name type="scientific">Vararia minispora EC-137</name>
    <dbReference type="NCBI Taxonomy" id="1314806"/>
    <lineage>
        <taxon>Eukaryota</taxon>
        <taxon>Fungi</taxon>
        <taxon>Dikarya</taxon>
        <taxon>Basidiomycota</taxon>
        <taxon>Agaricomycotina</taxon>
        <taxon>Agaricomycetes</taxon>
        <taxon>Russulales</taxon>
        <taxon>Lachnocladiaceae</taxon>
        <taxon>Vararia</taxon>
    </lineage>
</organism>
<evidence type="ECO:0000313" key="2">
    <source>
        <dbReference type="Proteomes" id="UP000814128"/>
    </source>
</evidence>
<evidence type="ECO:0000313" key="1">
    <source>
        <dbReference type="EMBL" id="KAI0034660.1"/>
    </source>
</evidence>
<keyword evidence="2" id="KW-1185">Reference proteome</keyword>
<protein>
    <submittedName>
        <fullName evidence="1">NAD-P-binding protein</fullName>
    </submittedName>
</protein>
<name>A0ACB8QSH2_9AGAM</name>
<proteinExistence type="predicted"/>
<comment type="caution">
    <text evidence="1">The sequence shown here is derived from an EMBL/GenBank/DDBJ whole genome shotgun (WGS) entry which is preliminary data.</text>
</comment>
<sequence length="297" mass="31907">MASFVGIDETIPVSLHHDVYPAIDPASAYKAKALKGKVALITGASRGIGQAIALGFAQAGASLALVSRSQATLDKTKAAVLAVAPGTDVLTFPADVRKSDAAAKIVKNVVDHFGHLDLLVPNAGALTPITIALHEKDPAVWWNTFEVNVRGVFNFVHAAITHLVKTNGRILITGSIAAHVRYPNQADYNASKLTIDRFGEFVAAEYPAVKTFVIHPGVVIGTELAQSSLGGLEFPSDIPTDSIELASAFFIHVALGKADWLNGRFWDVEWDIEEVERKWKDKIVAQNGLVNKLFIPQ</sequence>
<gene>
    <name evidence="1" type="ORF">K488DRAFT_83726</name>
</gene>
<dbReference type="EMBL" id="MU273496">
    <property type="protein sequence ID" value="KAI0034660.1"/>
    <property type="molecule type" value="Genomic_DNA"/>
</dbReference>
<reference evidence="1" key="1">
    <citation type="submission" date="2021-02" db="EMBL/GenBank/DDBJ databases">
        <authorList>
            <consortium name="DOE Joint Genome Institute"/>
            <person name="Ahrendt S."/>
            <person name="Looney B.P."/>
            <person name="Miyauchi S."/>
            <person name="Morin E."/>
            <person name="Drula E."/>
            <person name="Courty P.E."/>
            <person name="Chicoki N."/>
            <person name="Fauchery L."/>
            <person name="Kohler A."/>
            <person name="Kuo A."/>
            <person name="Labutti K."/>
            <person name="Pangilinan J."/>
            <person name="Lipzen A."/>
            <person name="Riley R."/>
            <person name="Andreopoulos W."/>
            <person name="He G."/>
            <person name="Johnson J."/>
            <person name="Barry K.W."/>
            <person name="Grigoriev I.V."/>
            <person name="Nagy L."/>
            <person name="Hibbett D."/>
            <person name="Henrissat B."/>
            <person name="Matheny P.B."/>
            <person name="Labbe J."/>
            <person name="Martin F."/>
        </authorList>
    </citation>
    <scope>NUCLEOTIDE SEQUENCE</scope>
    <source>
        <strain evidence="1">EC-137</strain>
    </source>
</reference>